<keyword evidence="1" id="KW-0472">Membrane</keyword>
<proteinExistence type="predicted"/>
<reference evidence="2 3" key="1">
    <citation type="submission" date="2018-12" db="EMBL/GenBank/DDBJ databases">
        <title>YIM 101343 draft genome.</title>
        <authorList>
            <person name="Chen X."/>
        </authorList>
    </citation>
    <scope>NUCLEOTIDE SEQUENCE [LARGE SCALE GENOMIC DNA]</scope>
    <source>
        <strain evidence="2 3">YIM 101343</strain>
    </source>
</reference>
<name>A0A430I241_9CORY</name>
<feature type="transmembrane region" description="Helical" evidence="1">
    <location>
        <begin position="82"/>
        <end position="101"/>
    </location>
</feature>
<sequence>MTTILIALHVLAAVLFIGPVTIAVSLFQGQALQARGGDARAAGAARVLHRLSSTYGVLAALVPLLGVAVMFTDRMYFSQSQYLLAIGAAVIAWIILLILIIPRQKKMMGALGLLDPDDLDPESDTLAEDQWEGTKTQLSMFGGIFALLWLIMFVLMYV</sequence>
<accession>A0A430I241</accession>
<feature type="transmembrane region" description="Helical" evidence="1">
    <location>
        <begin position="47"/>
        <end position="70"/>
    </location>
</feature>
<evidence type="ECO:0000313" key="3">
    <source>
        <dbReference type="Proteomes" id="UP000274907"/>
    </source>
</evidence>
<dbReference type="RefSeq" id="WP_126119495.1">
    <property type="nucleotide sequence ID" value="NZ_RXHJ01000001.1"/>
</dbReference>
<keyword evidence="1" id="KW-1133">Transmembrane helix</keyword>
<comment type="caution">
    <text evidence="2">The sequence shown here is derived from an EMBL/GenBank/DDBJ whole genome shotgun (WGS) entry which is preliminary data.</text>
</comment>
<dbReference type="OrthoDB" id="3429068at2"/>
<feature type="transmembrane region" description="Helical" evidence="1">
    <location>
        <begin position="6"/>
        <end position="27"/>
    </location>
</feature>
<keyword evidence="3" id="KW-1185">Reference proteome</keyword>
<feature type="transmembrane region" description="Helical" evidence="1">
    <location>
        <begin position="138"/>
        <end position="157"/>
    </location>
</feature>
<keyword evidence="1" id="KW-0812">Transmembrane</keyword>
<dbReference type="Proteomes" id="UP000274907">
    <property type="component" value="Unassembled WGS sequence"/>
</dbReference>
<evidence type="ECO:0000256" key="1">
    <source>
        <dbReference type="SAM" id="Phobius"/>
    </source>
</evidence>
<protein>
    <submittedName>
        <fullName evidence="2">DUF2269 domain-containing protein</fullName>
    </submittedName>
</protein>
<dbReference type="AlphaFoldDB" id="A0A430I241"/>
<gene>
    <name evidence="2" type="ORF">EAH68_01260</name>
</gene>
<organism evidence="2 3">
    <name type="scientific">Corynebacterium hylobatis</name>
    <dbReference type="NCBI Taxonomy" id="1859290"/>
    <lineage>
        <taxon>Bacteria</taxon>
        <taxon>Bacillati</taxon>
        <taxon>Actinomycetota</taxon>
        <taxon>Actinomycetes</taxon>
        <taxon>Mycobacteriales</taxon>
        <taxon>Corynebacteriaceae</taxon>
        <taxon>Corynebacterium</taxon>
    </lineage>
</organism>
<evidence type="ECO:0000313" key="2">
    <source>
        <dbReference type="EMBL" id="RSZ66205.1"/>
    </source>
</evidence>
<dbReference type="EMBL" id="RXHJ01000001">
    <property type="protein sequence ID" value="RSZ66205.1"/>
    <property type="molecule type" value="Genomic_DNA"/>
</dbReference>